<evidence type="ECO:0000256" key="3">
    <source>
        <dbReference type="ARBA" id="ARBA00023163"/>
    </source>
</evidence>
<evidence type="ECO:0000313" key="6">
    <source>
        <dbReference type="Proteomes" id="UP000054024"/>
    </source>
</evidence>
<keyword evidence="1" id="KW-0805">Transcription regulation</keyword>
<dbReference type="PROSITE" id="PS50043">
    <property type="entry name" value="HTH_LUXR_2"/>
    <property type="match status" value="1"/>
</dbReference>
<dbReference type="PRINTS" id="PR00038">
    <property type="entry name" value="HTHLUXR"/>
</dbReference>
<sequence length="230" mass="24299">MVVEEQEVIRRGLLALLSTIPEVSATTVAHIPARDDRMSTDFDVALISTSALMSAERAGRAVEHLRPVIVIVPAAEPHLFETATRRPADGYVMQAELTSRSLRTALVQVREGQLAVPDTVAAYLLSRSRGTSSVLLPQLYHLSSRGAEVLALLVAGASNKEIAGRLGISIHGVKRHVSALLSQFHSPNRVHLVSLVLQSGVLSAGDLPGTFPATATAAAGATTTAPARRP</sequence>
<organism evidence="5 6">
    <name type="scientific">Streptomyces curacoi</name>
    <dbReference type="NCBI Taxonomy" id="146536"/>
    <lineage>
        <taxon>Bacteria</taxon>
        <taxon>Bacillati</taxon>
        <taxon>Actinomycetota</taxon>
        <taxon>Actinomycetes</taxon>
        <taxon>Kitasatosporales</taxon>
        <taxon>Streptomycetaceae</taxon>
        <taxon>Streptomyces</taxon>
    </lineage>
</organism>
<dbReference type="AlphaFoldDB" id="A0A124H1H5"/>
<dbReference type="CDD" id="cd06170">
    <property type="entry name" value="LuxR_C_like"/>
    <property type="match status" value="1"/>
</dbReference>
<dbReference type="Proteomes" id="UP000054024">
    <property type="component" value="Unassembled WGS sequence"/>
</dbReference>
<reference evidence="5 6" key="1">
    <citation type="submission" date="2015-10" db="EMBL/GenBank/DDBJ databases">
        <title>Draft genome sequence of Streptomyces curacoi DSM 40107, type strain for the species Streptomyces curacoi.</title>
        <authorList>
            <person name="Ruckert C."/>
            <person name="Winkler A."/>
            <person name="Kalinowski J."/>
            <person name="Kampfer P."/>
            <person name="Glaeser S."/>
        </authorList>
    </citation>
    <scope>NUCLEOTIDE SEQUENCE [LARGE SCALE GENOMIC DNA]</scope>
    <source>
        <strain evidence="5 6">DSM 40107</strain>
    </source>
</reference>
<dbReference type="Gene3D" id="3.40.50.2300">
    <property type="match status" value="1"/>
</dbReference>
<protein>
    <recommendedName>
        <fullName evidence="4">HTH luxR-type domain-containing protein</fullName>
    </recommendedName>
</protein>
<dbReference type="SUPFAM" id="SSF46894">
    <property type="entry name" value="C-terminal effector domain of the bipartite response regulators"/>
    <property type="match status" value="1"/>
</dbReference>
<evidence type="ECO:0000313" key="5">
    <source>
        <dbReference type="EMBL" id="KUM75155.1"/>
    </source>
</evidence>
<comment type="caution">
    <text evidence="5">The sequence shown here is derived from an EMBL/GenBank/DDBJ whole genome shotgun (WGS) entry which is preliminary data.</text>
</comment>
<dbReference type="STRING" id="146536.AQI70_16690"/>
<evidence type="ECO:0000259" key="4">
    <source>
        <dbReference type="PROSITE" id="PS50043"/>
    </source>
</evidence>
<dbReference type="EMBL" id="LMWJ01000012">
    <property type="protein sequence ID" value="KUM75155.1"/>
    <property type="molecule type" value="Genomic_DNA"/>
</dbReference>
<feature type="domain" description="HTH luxR-type" evidence="4">
    <location>
        <begin position="135"/>
        <end position="200"/>
    </location>
</feature>
<dbReference type="PANTHER" id="PTHR44688">
    <property type="entry name" value="DNA-BINDING TRANSCRIPTIONAL ACTIVATOR DEVR_DOSR"/>
    <property type="match status" value="1"/>
</dbReference>
<dbReference type="Pfam" id="PF00196">
    <property type="entry name" value="GerE"/>
    <property type="match status" value="1"/>
</dbReference>
<accession>A0A124H1H5</accession>
<evidence type="ECO:0000256" key="2">
    <source>
        <dbReference type="ARBA" id="ARBA00023125"/>
    </source>
</evidence>
<keyword evidence="2" id="KW-0238">DNA-binding</keyword>
<proteinExistence type="predicted"/>
<dbReference type="InterPro" id="IPR000792">
    <property type="entry name" value="Tscrpt_reg_LuxR_C"/>
</dbReference>
<gene>
    <name evidence="5" type="ORF">AQI70_16690</name>
</gene>
<keyword evidence="3" id="KW-0804">Transcription</keyword>
<dbReference type="InterPro" id="IPR016032">
    <property type="entry name" value="Sig_transdc_resp-reg_C-effctor"/>
</dbReference>
<dbReference type="GO" id="GO:0006355">
    <property type="term" value="P:regulation of DNA-templated transcription"/>
    <property type="evidence" value="ECO:0007669"/>
    <property type="project" value="InterPro"/>
</dbReference>
<evidence type="ECO:0000256" key="1">
    <source>
        <dbReference type="ARBA" id="ARBA00023015"/>
    </source>
</evidence>
<keyword evidence="6" id="KW-1185">Reference proteome</keyword>
<dbReference type="PANTHER" id="PTHR44688:SF16">
    <property type="entry name" value="DNA-BINDING TRANSCRIPTIONAL ACTIVATOR DEVR_DOSR"/>
    <property type="match status" value="1"/>
</dbReference>
<dbReference type="GO" id="GO:0003677">
    <property type="term" value="F:DNA binding"/>
    <property type="evidence" value="ECO:0007669"/>
    <property type="project" value="UniProtKB-KW"/>
</dbReference>
<name>A0A124H1H5_9ACTN</name>
<dbReference type="SMART" id="SM00421">
    <property type="entry name" value="HTH_LUXR"/>
    <property type="match status" value="1"/>
</dbReference>